<evidence type="ECO:0000313" key="2">
    <source>
        <dbReference type="Proteomes" id="UP001416858"/>
    </source>
</evidence>
<dbReference type="Proteomes" id="UP001416858">
    <property type="component" value="Unassembled WGS sequence"/>
</dbReference>
<proteinExistence type="predicted"/>
<dbReference type="EMBL" id="BAABRO010000001">
    <property type="protein sequence ID" value="GAA5504856.1"/>
    <property type="molecule type" value="Genomic_DNA"/>
</dbReference>
<reference evidence="1 2" key="1">
    <citation type="submission" date="2024-02" db="EMBL/GenBank/DDBJ databases">
        <title>Rhodopirellula caenicola NBRC 110016.</title>
        <authorList>
            <person name="Ichikawa N."/>
            <person name="Katano-Makiyama Y."/>
            <person name="Hidaka K."/>
        </authorList>
    </citation>
    <scope>NUCLEOTIDE SEQUENCE [LARGE SCALE GENOMIC DNA]</scope>
    <source>
        <strain evidence="1 2">NBRC 110016</strain>
    </source>
</reference>
<evidence type="ECO:0000313" key="1">
    <source>
        <dbReference type="EMBL" id="GAA5504856.1"/>
    </source>
</evidence>
<sequence>MQGGGKIDSVLRNATLLLVAVGVGDDLCCGATATGMESAPQDRLASVSLPNRVNAKALERKYPKAVRVDVAVLQAEIHQHVSPRLFRHRFAACGNRHLHDPRVAWSRGVRGWEIEKVELTIENFKMDEADDLTRVGRKTLNRRKGR</sequence>
<comment type="caution">
    <text evidence="1">The sequence shown here is derived from an EMBL/GenBank/DDBJ whole genome shotgun (WGS) entry which is preliminary data.</text>
</comment>
<organism evidence="1 2">
    <name type="scientific">Novipirellula caenicola</name>
    <dbReference type="NCBI Taxonomy" id="1536901"/>
    <lineage>
        <taxon>Bacteria</taxon>
        <taxon>Pseudomonadati</taxon>
        <taxon>Planctomycetota</taxon>
        <taxon>Planctomycetia</taxon>
        <taxon>Pirellulales</taxon>
        <taxon>Pirellulaceae</taxon>
        <taxon>Novipirellula</taxon>
    </lineage>
</organism>
<keyword evidence="2" id="KW-1185">Reference proteome</keyword>
<name>A0ABP9VI17_9BACT</name>
<protein>
    <submittedName>
        <fullName evidence="1">Uncharacterized protein</fullName>
    </submittedName>
</protein>
<gene>
    <name evidence="1" type="ORF">Rcae01_00295</name>
</gene>
<accession>A0ABP9VI17</accession>